<name>A0A0C9U3L5_SPHS4</name>
<protein>
    <recommendedName>
        <fullName evidence="2">N-acetyltransferase domain-containing protein</fullName>
    </recommendedName>
</protein>
<dbReference type="Gene3D" id="3.40.630.30">
    <property type="match status" value="1"/>
</dbReference>
<feature type="domain" description="N-acetyltransferase" evidence="2">
    <location>
        <begin position="19"/>
        <end position="169"/>
    </location>
</feature>
<dbReference type="OrthoDB" id="329272at2759"/>
<dbReference type="SUPFAM" id="SSF55729">
    <property type="entry name" value="Acyl-CoA N-acyltransferases (Nat)"/>
    <property type="match status" value="1"/>
</dbReference>
<dbReference type="InterPro" id="IPR016181">
    <property type="entry name" value="Acyl_CoA_acyltransferase"/>
</dbReference>
<dbReference type="PROSITE" id="PS51186">
    <property type="entry name" value="GNAT"/>
    <property type="match status" value="1"/>
</dbReference>
<dbReference type="CDD" id="cd04301">
    <property type="entry name" value="NAT_SF"/>
    <property type="match status" value="1"/>
</dbReference>
<dbReference type="Proteomes" id="UP000054279">
    <property type="component" value="Unassembled WGS sequence"/>
</dbReference>
<feature type="region of interest" description="Disordered" evidence="1">
    <location>
        <begin position="152"/>
        <end position="171"/>
    </location>
</feature>
<reference evidence="3 4" key="1">
    <citation type="submission" date="2014-06" db="EMBL/GenBank/DDBJ databases">
        <title>Evolutionary Origins and Diversification of the Mycorrhizal Mutualists.</title>
        <authorList>
            <consortium name="DOE Joint Genome Institute"/>
            <consortium name="Mycorrhizal Genomics Consortium"/>
            <person name="Kohler A."/>
            <person name="Kuo A."/>
            <person name="Nagy L.G."/>
            <person name="Floudas D."/>
            <person name="Copeland A."/>
            <person name="Barry K.W."/>
            <person name="Cichocki N."/>
            <person name="Veneault-Fourrey C."/>
            <person name="LaButti K."/>
            <person name="Lindquist E.A."/>
            <person name="Lipzen A."/>
            <person name="Lundell T."/>
            <person name="Morin E."/>
            <person name="Murat C."/>
            <person name="Riley R."/>
            <person name="Ohm R."/>
            <person name="Sun H."/>
            <person name="Tunlid A."/>
            <person name="Henrissat B."/>
            <person name="Grigoriev I.V."/>
            <person name="Hibbett D.S."/>
            <person name="Martin F."/>
        </authorList>
    </citation>
    <scope>NUCLEOTIDE SEQUENCE [LARGE SCALE GENOMIC DNA]</scope>
    <source>
        <strain evidence="3 4">SS14</strain>
    </source>
</reference>
<dbReference type="GO" id="GO:0016747">
    <property type="term" value="F:acyltransferase activity, transferring groups other than amino-acyl groups"/>
    <property type="evidence" value="ECO:0007669"/>
    <property type="project" value="InterPro"/>
</dbReference>
<dbReference type="GO" id="GO:0006048">
    <property type="term" value="P:UDP-N-acetylglucosamine biosynthetic process"/>
    <property type="evidence" value="ECO:0007669"/>
    <property type="project" value="UniProtKB-UniPathway"/>
</dbReference>
<feature type="compositionally biased region" description="Basic residues" evidence="1">
    <location>
        <begin position="162"/>
        <end position="171"/>
    </location>
</feature>
<dbReference type="InterPro" id="IPR000182">
    <property type="entry name" value="GNAT_dom"/>
</dbReference>
<accession>A0A0C9U3L5</accession>
<dbReference type="EMBL" id="KN837169">
    <property type="protein sequence ID" value="KIJ37423.1"/>
    <property type="molecule type" value="Genomic_DNA"/>
</dbReference>
<dbReference type="Pfam" id="PF13673">
    <property type="entry name" value="Acetyltransf_10"/>
    <property type="match status" value="1"/>
</dbReference>
<evidence type="ECO:0000256" key="1">
    <source>
        <dbReference type="SAM" id="MobiDB-lite"/>
    </source>
</evidence>
<organism evidence="3 4">
    <name type="scientific">Sphaerobolus stellatus (strain SS14)</name>
    <dbReference type="NCBI Taxonomy" id="990650"/>
    <lineage>
        <taxon>Eukaryota</taxon>
        <taxon>Fungi</taxon>
        <taxon>Dikarya</taxon>
        <taxon>Basidiomycota</taxon>
        <taxon>Agaricomycotina</taxon>
        <taxon>Agaricomycetes</taxon>
        <taxon>Phallomycetidae</taxon>
        <taxon>Geastrales</taxon>
        <taxon>Sphaerobolaceae</taxon>
        <taxon>Sphaerobolus</taxon>
    </lineage>
</organism>
<sequence length="171" mass="19277">MDSFDSVTLPPHEIVVVPSHGSLDRKELYDQCIQVRIEVFVHEQGYDLDTEVDTLDPLATHLLLRIVPSGTPIGTIRVTKPKGASYYKVSRLVVLKEYRKFRLGKELVQAAHGVIIKDHHKSGSQGPIEAVLHAQIYAIGFYRKCGYEPEGDEFEEDGAPHQRMRARLSDV</sequence>
<dbReference type="AlphaFoldDB" id="A0A0C9U3L5"/>
<evidence type="ECO:0000259" key="2">
    <source>
        <dbReference type="PROSITE" id="PS51186"/>
    </source>
</evidence>
<keyword evidence="4" id="KW-1185">Reference proteome</keyword>
<proteinExistence type="predicted"/>
<evidence type="ECO:0000313" key="3">
    <source>
        <dbReference type="EMBL" id="KIJ37423.1"/>
    </source>
</evidence>
<dbReference type="UniPathway" id="UPA00113">
    <property type="reaction ID" value="UER00529"/>
</dbReference>
<evidence type="ECO:0000313" key="4">
    <source>
        <dbReference type="Proteomes" id="UP000054279"/>
    </source>
</evidence>
<gene>
    <name evidence="3" type="ORF">M422DRAFT_33756</name>
</gene>
<dbReference type="HOGENOM" id="CLU_056607_6_0_1"/>